<reference evidence="1 2" key="1">
    <citation type="submission" date="2018-03" db="EMBL/GenBank/DDBJ databases">
        <title>Genomic Encyclopedia of Archaeal and Bacterial Type Strains, Phase II (KMG-II): from individual species to whole genera.</title>
        <authorList>
            <person name="Goeker M."/>
        </authorList>
    </citation>
    <scope>NUCLEOTIDE SEQUENCE [LARGE SCALE GENOMIC DNA]</scope>
    <source>
        <strain evidence="1 2">DSM 100214</strain>
    </source>
</reference>
<evidence type="ECO:0000313" key="1">
    <source>
        <dbReference type="EMBL" id="PXV58793.1"/>
    </source>
</evidence>
<name>A0A2V3PIL8_9BACT</name>
<proteinExistence type="predicted"/>
<sequence>MEQFKQKQNEIDEKLKSFKLTTKEKIKVQEYISRSIVVNYFFVPFGTAKENIIYTDLDNDYYDIGITTTHSSIELKERTQTYQDFIIEEKKLQNLLFQWKPFYVCYALDSNKVYIYDLRNIDLDSMPIEILKCNKNTTESITNKEDKKVRYLDTKLAKVYTVNNINKFIDIKHQYINRLTEETINKKILKK</sequence>
<organism evidence="1 2">
    <name type="scientific">Dysgonomonas alginatilytica</name>
    <dbReference type="NCBI Taxonomy" id="1605892"/>
    <lineage>
        <taxon>Bacteria</taxon>
        <taxon>Pseudomonadati</taxon>
        <taxon>Bacteroidota</taxon>
        <taxon>Bacteroidia</taxon>
        <taxon>Bacteroidales</taxon>
        <taxon>Dysgonomonadaceae</taxon>
        <taxon>Dysgonomonas</taxon>
    </lineage>
</organism>
<accession>A0A2V3PIL8</accession>
<protein>
    <submittedName>
        <fullName evidence="1">Uncharacterized protein</fullName>
    </submittedName>
</protein>
<dbReference type="AlphaFoldDB" id="A0A2V3PIL8"/>
<dbReference type="Proteomes" id="UP000247973">
    <property type="component" value="Unassembled WGS sequence"/>
</dbReference>
<dbReference type="EMBL" id="QICL01000044">
    <property type="protein sequence ID" value="PXV58793.1"/>
    <property type="molecule type" value="Genomic_DNA"/>
</dbReference>
<evidence type="ECO:0000313" key="2">
    <source>
        <dbReference type="Proteomes" id="UP000247973"/>
    </source>
</evidence>
<dbReference type="RefSeq" id="WP_110312544.1">
    <property type="nucleotide sequence ID" value="NZ_QICL01000044.1"/>
</dbReference>
<keyword evidence="2" id="KW-1185">Reference proteome</keyword>
<comment type="caution">
    <text evidence="1">The sequence shown here is derived from an EMBL/GenBank/DDBJ whole genome shotgun (WGS) entry which is preliminary data.</text>
</comment>
<gene>
    <name evidence="1" type="ORF">CLV62_1445</name>
</gene>